<dbReference type="AlphaFoldDB" id="H1DHS9"/>
<dbReference type="PATRIC" id="fig|742817.3.peg.1930"/>
<dbReference type="Proteomes" id="UP000004892">
    <property type="component" value="Unassembled WGS sequence"/>
</dbReference>
<evidence type="ECO:0000313" key="3">
    <source>
        <dbReference type="Proteomes" id="UP000004892"/>
    </source>
</evidence>
<proteinExistence type="predicted"/>
<accession>H1DHS9</accession>
<comment type="caution">
    <text evidence="2">The sequence shown here is derived from an EMBL/GenBank/DDBJ whole genome shotgun (WGS) entry which is preliminary data.</text>
</comment>
<dbReference type="GO" id="GO:0046872">
    <property type="term" value="F:metal ion binding"/>
    <property type="evidence" value="ECO:0007669"/>
    <property type="project" value="InterPro"/>
</dbReference>
<dbReference type="EMBL" id="ADMC01000023">
    <property type="protein sequence ID" value="EHP47208.1"/>
    <property type="molecule type" value="Genomic_DNA"/>
</dbReference>
<dbReference type="PANTHER" id="PTHR11851:SF224">
    <property type="entry name" value="PROCESSING PROTEASE"/>
    <property type="match status" value="1"/>
</dbReference>
<dbReference type="eggNOG" id="COG0612">
    <property type="taxonomic scope" value="Bacteria"/>
</dbReference>
<evidence type="ECO:0000313" key="2">
    <source>
        <dbReference type="EMBL" id="EHP47208.1"/>
    </source>
</evidence>
<sequence>MTVNRKISPPLSELSVPKVLPYTTQVLPNGIEMLLLHDPDQEVFKMDVVFDAGAYYQKQPLVATTAINMLNEGTIYHNSAEIAEIFDYYGAYVDFNCGMHKAELNLLSLNKFAEETIPILAEILSSSTIPAHELDIYLCNKKQQFLVEKQKTAWLARKEFTRLLFGTNHPYANTVKEEDYDRITPEIIREFYKERLNAGNCFVLLSGNITPEIRHITTETFGKLSRPSNTLQTPVYALQPALPGRSKIEKEDAVQTSIRIGKKGVRLTDEDYAGFLLLNTVLGGYFGSRLMSNIREEKGYTYGIHSFNVSLPETAYWCVATDVDNKYTEATIEEVLKEIRTLRSELIPEAELNLVKNFFHGDLLREIDGVFAQSDALKHKLPYGIDNCFYSEIIHKIKQCNAPYLRELAEKYLNPEQLYIVTAGKHPYN</sequence>
<organism evidence="2 3">
    <name type="scientific">Odoribacter laneus YIT 12061</name>
    <dbReference type="NCBI Taxonomy" id="742817"/>
    <lineage>
        <taxon>Bacteria</taxon>
        <taxon>Pseudomonadati</taxon>
        <taxon>Bacteroidota</taxon>
        <taxon>Bacteroidia</taxon>
        <taxon>Bacteroidales</taxon>
        <taxon>Odoribacteraceae</taxon>
        <taxon>Odoribacter</taxon>
    </lineage>
</organism>
<dbReference type="STRING" id="742817.HMPREF9449_01815"/>
<keyword evidence="3" id="KW-1185">Reference proteome</keyword>
<dbReference type="SUPFAM" id="SSF63411">
    <property type="entry name" value="LuxS/MPP-like metallohydrolase"/>
    <property type="match status" value="2"/>
</dbReference>
<gene>
    <name evidence="2" type="ORF">HMPREF9449_01815</name>
</gene>
<dbReference type="PANTHER" id="PTHR11851">
    <property type="entry name" value="METALLOPROTEASE"/>
    <property type="match status" value="1"/>
</dbReference>
<reference evidence="2 3" key="1">
    <citation type="submission" date="2012-01" db="EMBL/GenBank/DDBJ databases">
        <title>The Genome Sequence of Odoribacter laneus YIT 12061.</title>
        <authorList>
            <consortium name="The Broad Institute Genome Sequencing Platform"/>
            <person name="Earl A."/>
            <person name="Ward D."/>
            <person name="Feldgarden M."/>
            <person name="Gevers D."/>
            <person name="Morotomi M."/>
            <person name="Young S.K."/>
            <person name="Zeng Q."/>
            <person name="Gargeya S."/>
            <person name="Fitzgerald M."/>
            <person name="Haas B."/>
            <person name="Abouelleil A."/>
            <person name="Alvarado L."/>
            <person name="Arachchi H.M."/>
            <person name="Berlin A."/>
            <person name="Chapman S.B."/>
            <person name="Gearin G."/>
            <person name="Goldberg J."/>
            <person name="Griggs A."/>
            <person name="Gujja S."/>
            <person name="Hansen M."/>
            <person name="Heiman D."/>
            <person name="Howarth C."/>
            <person name="Larimer J."/>
            <person name="Lui A."/>
            <person name="MacDonald P.J.P."/>
            <person name="McCowen C."/>
            <person name="Montmayeur A."/>
            <person name="Murphy C."/>
            <person name="Neiman D."/>
            <person name="Pearson M."/>
            <person name="Priest M."/>
            <person name="Roberts A."/>
            <person name="Saif S."/>
            <person name="Shea T."/>
            <person name="Sisk P."/>
            <person name="Stolte C."/>
            <person name="Sykes S."/>
            <person name="Wortman J."/>
            <person name="Nusbaum C."/>
            <person name="Birren B."/>
        </authorList>
    </citation>
    <scope>NUCLEOTIDE SEQUENCE [LARGE SCALE GENOMIC DNA]</scope>
    <source>
        <strain evidence="2 3">YIT 12061</strain>
    </source>
</reference>
<protein>
    <recommendedName>
        <fullName evidence="1">Peptidase M16 C-terminal domain-containing protein</fullName>
    </recommendedName>
</protein>
<dbReference type="InterPro" id="IPR011249">
    <property type="entry name" value="Metalloenz_LuxS/M16"/>
</dbReference>
<dbReference type="Pfam" id="PF05193">
    <property type="entry name" value="Peptidase_M16_C"/>
    <property type="match status" value="1"/>
</dbReference>
<dbReference type="RefSeq" id="WP_009136963.1">
    <property type="nucleotide sequence ID" value="NZ_JH594596.1"/>
</dbReference>
<dbReference type="HOGENOM" id="CLU_009902_6_1_10"/>
<dbReference type="InterPro" id="IPR050361">
    <property type="entry name" value="MPP/UQCRC_Complex"/>
</dbReference>
<name>H1DHS9_9BACT</name>
<dbReference type="Gene3D" id="3.30.830.10">
    <property type="entry name" value="Metalloenzyme, LuxS/M16 peptidase-like"/>
    <property type="match status" value="2"/>
</dbReference>
<feature type="domain" description="Peptidase M16 C-terminal" evidence="1">
    <location>
        <begin position="183"/>
        <end position="357"/>
    </location>
</feature>
<evidence type="ECO:0000259" key="1">
    <source>
        <dbReference type="Pfam" id="PF05193"/>
    </source>
</evidence>
<dbReference type="GeneID" id="98069378"/>
<dbReference type="InterPro" id="IPR007863">
    <property type="entry name" value="Peptidase_M16_C"/>
</dbReference>